<organism evidence="1 2">
    <name type="scientific">Cardiobacterium hominis</name>
    <dbReference type="NCBI Taxonomy" id="2718"/>
    <lineage>
        <taxon>Bacteria</taxon>
        <taxon>Pseudomonadati</taxon>
        <taxon>Pseudomonadota</taxon>
        <taxon>Gammaproteobacteria</taxon>
        <taxon>Cardiobacteriales</taxon>
        <taxon>Cardiobacteriaceae</taxon>
        <taxon>Cardiobacterium</taxon>
    </lineage>
</organism>
<dbReference type="RefSeq" id="WP_079538642.1">
    <property type="nucleotide sequence ID" value="NZ_CP171111.1"/>
</dbReference>
<dbReference type="Pfam" id="PF04074">
    <property type="entry name" value="DUF386"/>
    <property type="match status" value="1"/>
</dbReference>
<dbReference type="NCBIfam" id="TIGR00022">
    <property type="entry name" value="YhcH/YjgK/YiaL family protein"/>
    <property type="match status" value="1"/>
</dbReference>
<evidence type="ECO:0000313" key="1">
    <source>
        <dbReference type="EMBL" id="SAM56916.1"/>
    </source>
</evidence>
<dbReference type="EMBL" id="FKLO01000003">
    <property type="protein sequence ID" value="SAM56916.1"/>
    <property type="molecule type" value="Genomic_DNA"/>
</dbReference>
<evidence type="ECO:0000313" key="2">
    <source>
        <dbReference type="Proteomes" id="UP000190837"/>
    </source>
</evidence>
<dbReference type="Proteomes" id="UP000190837">
    <property type="component" value="Unassembled WGS sequence"/>
</dbReference>
<proteinExistence type="predicted"/>
<dbReference type="SUPFAM" id="SSF51197">
    <property type="entry name" value="Clavaminate synthase-like"/>
    <property type="match status" value="1"/>
</dbReference>
<dbReference type="InterPro" id="IPR037012">
    <property type="entry name" value="NanQ/TabA/YiaL_sf"/>
</dbReference>
<dbReference type="PANTHER" id="PTHR34986:SF1">
    <property type="entry name" value="PROTEIN YIAL"/>
    <property type="match status" value="1"/>
</dbReference>
<dbReference type="PANTHER" id="PTHR34986">
    <property type="entry name" value="EVOLVED BETA-GALACTOSIDASE SUBUNIT BETA"/>
    <property type="match status" value="1"/>
</dbReference>
<accession>A0A1C3H1W6</accession>
<dbReference type="Gene3D" id="2.60.120.370">
    <property type="entry name" value="YhcH/YjgK/YiaL"/>
    <property type="match status" value="1"/>
</dbReference>
<name>A0A1C3H1W6_9GAMM</name>
<sequence length="153" mass="17501">MELLSLDHATSYRSPAAEKVCRWLAGKDLTTWADKQYPIDGDDFYVNIFHYPTAEADARIWEAHRDYIDVHLVLGGREWVRQAFLADCAAGEYHADRDYQAIDSARARSSLLLEPGYLAVFYPEDAHQTGLIVEAQSETLHKAVFKIRLETLR</sequence>
<protein>
    <submittedName>
        <fullName evidence="1">Putative sugar isomerase involved in processing of exogenous sialic acid</fullName>
    </submittedName>
</protein>
<dbReference type="AlphaFoldDB" id="A0A1C3H1W6"/>
<dbReference type="InterPro" id="IPR004375">
    <property type="entry name" value="NanQ/TabA/YiaL"/>
</dbReference>
<dbReference type="GO" id="GO:0005829">
    <property type="term" value="C:cytosol"/>
    <property type="evidence" value="ECO:0007669"/>
    <property type="project" value="TreeGrafter"/>
</dbReference>
<dbReference type="GO" id="GO:0016853">
    <property type="term" value="F:isomerase activity"/>
    <property type="evidence" value="ECO:0007669"/>
    <property type="project" value="UniProtKB-KW"/>
</dbReference>
<reference evidence="2" key="1">
    <citation type="submission" date="2016-04" db="EMBL/GenBank/DDBJ databases">
        <authorList>
            <person name="Tagini F."/>
        </authorList>
    </citation>
    <scope>NUCLEOTIDE SEQUENCE [LARGE SCALE GENOMIC DNA]</scope>
    <source>
        <strain evidence="2">CHUV0807</strain>
    </source>
</reference>
<keyword evidence="1" id="KW-0413">Isomerase</keyword>
<gene>
    <name evidence="1" type="ORF">CHUV0807_0028</name>
</gene>